<dbReference type="AlphaFoldDB" id="A0A2Z5ZFG3"/>
<name>A0A2Z5ZFG3_9PROT</name>
<organism evidence="1 2">
    <name type="scientific">Acetobacter orientalis</name>
    <dbReference type="NCBI Taxonomy" id="146474"/>
    <lineage>
        <taxon>Bacteria</taxon>
        <taxon>Pseudomonadati</taxon>
        <taxon>Pseudomonadota</taxon>
        <taxon>Alphaproteobacteria</taxon>
        <taxon>Acetobacterales</taxon>
        <taxon>Acetobacteraceae</taxon>
        <taxon>Acetobacter</taxon>
    </lineage>
</organism>
<sequence length="45" mass="5000">MRVGLYCCLFFSKLGHAGPWRKKSVRAGARHLQTLCQEKPVALAA</sequence>
<dbReference type="KEGG" id="aot:AcetOri_orf01197"/>
<evidence type="ECO:0000313" key="2">
    <source>
        <dbReference type="Proteomes" id="UP000270034"/>
    </source>
</evidence>
<dbReference type="EMBL" id="AP018515">
    <property type="protein sequence ID" value="BBC79166.1"/>
    <property type="molecule type" value="Genomic_DNA"/>
</dbReference>
<evidence type="ECO:0000313" key="1">
    <source>
        <dbReference type="EMBL" id="BBC79166.1"/>
    </source>
</evidence>
<reference evidence="1 2" key="1">
    <citation type="submission" date="2018-02" db="EMBL/GenBank/DDBJ databases">
        <title>Acetobacter orientalis genome.</title>
        <authorList>
            <person name="Nakashima N."/>
            <person name="Tamura T."/>
        </authorList>
    </citation>
    <scope>NUCLEOTIDE SEQUENCE [LARGE SCALE GENOMIC DNA]</scope>
    <source>
        <strain evidence="1 2">FAN1</strain>
    </source>
</reference>
<dbReference type="Proteomes" id="UP000270034">
    <property type="component" value="Chromosome"/>
</dbReference>
<proteinExistence type="predicted"/>
<protein>
    <submittedName>
        <fullName evidence="1">Uncharacterized protein</fullName>
    </submittedName>
</protein>
<gene>
    <name evidence="1" type="ORF">AcetOrient_orf01197</name>
</gene>
<accession>A0A2Z5ZFG3</accession>